<dbReference type="PANTHER" id="PTHR23342:SF4">
    <property type="entry name" value="AMINO-ACID ACETYLTRANSFERASE, MITOCHONDRIAL"/>
    <property type="match status" value="1"/>
</dbReference>
<dbReference type="InterPro" id="IPR011190">
    <property type="entry name" value="GlcNAc_Synth_fun"/>
</dbReference>
<evidence type="ECO:0000256" key="11">
    <source>
        <dbReference type="ARBA" id="ARBA00023315"/>
    </source>
</evidence>
<dbReference type="Gene3D" id="3.40.1160.10">
    <property type="entry name" value="Acetylglutamate kinase-like"/>
    <property type="match status" value="1"/>
</dbReference>
<dbReference type="Pfam" id="PF04768">
    <property type="entry name" value="NAT"/>
    <property type="match status" value="1"/>
</dbReference>
<comment type="catalytic activity">
    <reaction evidence="12 13">
        <text>L-glutamate + acetyl-CoA = N-acetyl-L-glutamate + CoA + H(+)</text>
        <dbReference type="Rhea" id="RHEA:24292"/>
        <dbReference type="ChEBI" id="CHEBI:15378"/>
        <dbReference type="ChEBI" id="CHEBI:29985"/>
        <dbReference type="ChEBI" id="CHEBI:44337"/>
        <dbReference type="ChEBI" id="CHEBI:57287"/>
        <dbReference type="ChEBI" id="CHEBI:57288"/>
        <dbReference type="EC" id="2.3.1.1"/>
    </reaction>
</comment>
<keyword evidence="7 13" id="KW-0028">Amino-acid biosynthesis</keyword>
<sequence>MTVLGLRLFRQMKPSLACFRQTEQTVRRKTRDLVLAVLRATATKREARQYVQKYSGDGPKRVSIVRVGGTIDSRLGWTLAQIKALGAHPVVVLDPSVEAERFITGTNSFESCQDALAERAGDLCNSIASYMATARPLLAPFDLSIKHGLTTQLPRLCGPLDLDIIPVVTPITFDQEMAEFRLTEGHKAVKSVVEAFKSAQNYALDKIIFIDAVGGLPSMTRMASHVQVNIRQELGDITSEIRGSNLDAKTKLAHLSNLNSMSVLLGMLPPSVTGIITSPTSAGEVMDRNPIVYNILTDRPLISSSLPFQLGRTQLETTVLRQGTPVFVHEDADGLDLEKLAKIGRINLAKLVRLIELSFQKTLDLDHYLGRIKNNVAAVIVVGDYEGAAIITWEKSPITGRKVAYLDKLAVLPSSQGAAGVADIILNRMIRSLFPEEVIWRSRANNPVNKWYFERSRGFLRLQNPHWVMFWHCTTSRPPILEYAAICGAIEPSLRSE</sequence>
<evidence type="ECO:0000259" key="14">
    <source>
        <dbReference type="PROSITE" id="PS51731"/>
    </source>
</evidence>
<dbReference type="GO" id="GO:0004042">
    <property type="term" value="F:L-glutamate N-acetyltransferase activity"/>
    <property type="evidence" value="ECO:0007669"/>
    <property type="project" value="InterPro"/>
</dbReference>
<evidence type="ECO:0000256" key="12">
    <source>
        <dbReference type="ARBA" id="ARBA00048372"/>
    </source>
</evidence>
<evidence type="ECO:0000313" key="16">
    <source>
        <dbReference type="Proteomes" id="UP000238350"/>
    </source>
</evidence>
<dbReference type="Proteomes" id="UP000238350">
    <property type="component" value="Unassembled WGS sequence"/>
</dbReference>
<evidence type="ECO:0000256" key="9">
    <source>
        <dbReference type="ARBA" id="ARBA00022946"/>
    </source>
</evidence>
<dbReference type="PIRSF" id="PIRSF007892">
    <property type="entry name" value="NAGS_fungal"/>
    <property type="match status" value="1"/>
</dbReference>
<keyword evidence="11 13" id="KW-0012">Acyltransferase</keyword>
<dbReference type="OrthoDB" id="5585968at2759"/>
<dbReference type="PANTHER" id="PTHR23342">
    <property type="entry name" value="N-ACETYLGLUTAMATE SYNTHASE"/>
    <property type="match status" value="1"/>
</dbReference>
<dbReference type="GeneID" id="36515487"/>
<evidence type="ECO:0000256" key="5">
    <source>
        <dbReference type="ARBA" id="ARBA00012697"/>
    </source>
</evidence>
<keyword evidence="8 13" id="KW-0808">Transferase</keyword>
<dbReference type="Gene3D" id="3.40.630.30">
    <property type="match status" value="1"/>
</dbReference>
<keyword evidence="9" id="KW-0809">Transit peptide</keyword>
<evidence type="ECO:0000256" key="8">
    <source>
        <dbReference type="ARBA" id="ARBA00022679"/>
    </source>
</evidence>
<gene>
    <name evidence="15" type="ORF">B9G98_01738</name>
</gene>
<dbReference type="EC" id="2.3.1.1" evidence="5 13"/>
<evidence type="ECO:0000313" key="15">
    <source>
        <dbReference type="EMBL" id="PRT54118.1"/>
    </source>
</evidence>
<dbReference type="RefSeq" id="XP_024664064.1">
    <property type="nucleotide sequence ID" value="XM_024808296.1"/>
</dbReference>
<feature type="domain" description="N-acetyltransferase" evidence="14">
    <location>
        <begin position="335"/>
        <end position="495"/>
    </location>
</feature>
<comment type="function">
    <text evidence="1 13">N-acetylglutamate synthase involved in arginine biosynthesis.</text>
</comment>
<dbReference type="EMBL" id="NDIQ01000001">
    <property type="protein sequence ID" value="PRT54118.1"/>
    <property type="molecule type" value="Genomic_DNA"/>
</dbReference>
<comment type="pathway">
    <text evidence="3 13">Amino-acid biosynthesis; L-arginine biosynthesis; N(2)-acetyl-L-ornithine from L-glutamate: step 1/4.</text>
</comment>
<dbReference type="STRING" id="45607.A0A2T0FGJ7"/>
<dbReference type="UniPathway" id="UPA00068">
    <property type="reaction ID" value="UER00106"/>
</dbReference>
<dbReference type="GO" id="GO:0006526">
    <property type="term" value="P:L-arginine biosynthetic process"/>
    <property type="evidence" value="ECO:0007669"/>
    <property type="project" value="UniProtKB-UniPathway"/>
</dbReference>
<reference evidence="15 16" key="1">
    <citation type="submission" date="2017-04" db="EMBL/GenBank/DDBJ databases">
        <title>Genome sequencing of [Candida] sorbophila.</title>
        <authorList>
            <person name="Ahn J.O."/>
        </authorList>
    </citation>
    <scope>NUCLEOTIDE SEQUENCE [LARGE SCALE GENOMIC DNA]</scope>
    <source>
        <strain evidence="15 16">DS02</strain>
    </source>
</reference>
<name>A0A2T0FGJ7_9ASCO</name>
<comment type="similarity">
    <text evidence="4 13">Belongs to the acetyltransferase family.</text>
</comment>
<dbReference type="GO" id="GO:0006592">
    <property type="term" value="P:ornithine biosynthetic process"/>
    <property type="evidence" value="ECO:0007669"/>
    <property type="project" value="TreeGrafter"/>
</dbReference>
<evidence type="ECO:0000256" key="6">
    <source>
        <dbReference type="ARBA" id="ARBA00018802"/>
    </source>
</evidence>
<evidence type="ECO:0000256" key="10">
    <source>
        <dbReference type="ARBA" id="ARBA00023128"/>
    </source>
</evidence>
<accession>A0A2T0FGJ7</accession>
<dbReference type="AlphaFoldDB" id="A0A2T0FGJ7"/>
<comment type="caution">
    <text evidence="15">The sequence shown here is derived from an EMBL/GenBank/DDBJ whole genome shotgun (WGS) entry which is preliminary data.</text>
</comment>
<evidence type="ECO:0000256" key="13">
    <source>
        <dbReference type="PIRNR" id="PIRNR007892"/>
    </source>
</evidence>
<keyword evidence="10 13" id="KW-0496">Mitochondrion</keyword>
<dbReference type="PROSITE" id="PS51731">
    <property type="entry name" value="GNAT_NAGS"/>
    <property type="match status" value="1"/>
</dbReference>
<organism evidence="15 16">
    <name type="scientific">Wickerhamiella sorbophila</name>
    <dbReference type="NCBI Taxonomy" id="45607"/>
    <lineage>
        <taxon>Eukaryota</taxon>
        <taxon>Fungi</taxon>
        <taxon>Dikarya</taxon>
        <taxon>Ascomycota</taxon>
        <taxon>Saccharomycotina</taxon>
        <taxon>Dipodascomycetes</taxon>
        <taxon>Dipodascales</taxon>
        <taxon>Trichomonascaceae</taxon>
        <taxon>Wickerhamiella</taxon>
    </lineage>
</organism>
<comment type="subcellular location">
    <subcellularLocation>
        <location evidence="2 13">Mitochondrion</location>
    </subcellularLocation>
</comment>
<evidence type="ECO:0000256" key="3">
    <source>
        <dbReference type="ARBA" id="ARBA00004925"/>
    </source>
</evidence>
<evidence type="ECO:0000256" key="1">
    <source>
        <dbReference type="ARBA" id="ARBA00002294"/>
    </source>
</evidence>
<evidence type="ECO:0000256" key="2">
    <source>
        <dbReference type="ARBA" id="ARBA00004173"/>
    </source>
</evidence>
<proteinExistence type="inferred from homology"/>
<dbReference type="GO" id="GO:0005759">
    <property type="term" value="C:mitochondrial matrix"/>
    <property type="evidence" value="ECO:0007669"/>
    <property type="project" value="TreeGrafter"/>
</dbReference>
<protein>
    <recommendedName>
        <fullName evidence="6 13">Amino-acid acetyltransferase, mitochondrial</fullName>
        <ecNumber evidence="5 13">2.3.1.1</ecNumber>
    </recommendedName>
    <alternativeName>
        <fullName evidence="13">Glutamate N-acetyltransferase</fullName>
    </alternativeName>
    <alternativeName>
        <fullName evidence="13">N-acetylglutamate synthase</fullName>
    </alternativeName>
</protein>
<keyword evidence="16" id="KW-1185">Reference proteome</keyword>
<evidence type="ECO:0000256" key="7">
    <source>
        <dbReference type="ARBA" id="ARBA00022605"/>
    </source>
</evidence>
<evidence type="ECO:0000256" key="4">
    <source>
        <dbReference type="ARBA" id="ARBA00008694"/>
    </source>
</evidence>
<dbReference type="InterPro" id="IPR036393">
    <property type="entry name" value="AceGlu_kinase-like_sf"/>
</dbReference>
<dbReference type="InterPro" id="IPR006855">
    <property type="entry name" value="Vertebrate-like_GNAT_dom"/>
</dbReference>